<dbReference type="Proteomes" id="UP000327424">
    <property type="component" value="Chromosome"/>
</dbReference>
<organism evidence="2 3">
    <name type="scientific">Moritella marina ATCC 15381</name>
    <dbReference type="NCBI Taxonomy" id="1202962"/>
    <lineage>
        <taxon>Bacteria</taxon>
        <taxon>Pseudomonadati</taxon>
        <taxon>Pseudomonadota</taxon>
        <taxon>Gammaproteobacteria</taxon>
        <taxon>Alteromonadales</taxon>
        <taxon>Moritellaceae</taxon>
        <taxon>Moritella</taxon>
    </lineage>
</organism>
<evidence type="ECO:0000259" key="1">
    <source>
        <dbReference type="Pfam" id="PF18623"/>
    </source>
</evidence>
<evidence type="ECO:0000313" key="3">
    <source>
        <dbReference type="Proteomes" id="UP000327424"/>
    </source>
</evidence>
<dbReference type="RefSeq" id="WP_019441329.1">
    <property type="nucleotide sequence ID" value="NZ_ALOE01000015.1"/>
</dbReference>
<keyword evidence="3" id="KW-1185">Reference proteome</keyword>
<name>A0A5J6WK72_MORMI</name>
<evidence type="ECO:0000313" key="2">
    <source>
        <dbReference type="EMBL" id="QFI36802.1"/>
    </source>
</evidence>
<accession>A0A5J6WK72</accession>
<sequence>MNNLHIDGFEDNTEIHGFGSFFKHNNAARWNINLSVSPNQTKQFTSLSQAPILTRKRIINATNDIYKKGYLRNIEIENAQIWKTCKIADCPILNNKNKSENEQFCFKFTTNSGMTVYLPQFELARVLFFRDGYLSRTAMNSTELSIEFDIDHNSDDDSVIVNVLDSTSYCIEHFNNEAARSTLSWVLLDPNARTSYESIHRYYRKNVYLKNNYEHWFFQFDQPNLDGAKLQIKGLYNDSDDIFFVNEITSITNLRHSLSQPIIFTHSNFTELDPTVESKNYTKEQKIADKYALYDNLTPNSDTTHRMVSAPSTMIGFATPINTRKEPKKRQTLSTVSFDDQSKDDNSDIISHIGTEEGSNTGTILRAEWDTTVNTQDDERVYENKFSLFFQMISFLENNFDCQVISKNITKLPIIEKHKKHLLQSTAEPRCIAVIEIAIGTKVYHILEVDTSDSAKPLATKVVNFQSNIDLEAELNDIKERLVKKSLLWPQERLNLLSGNRQVSASHPQKINYCENIDEATLHRWSARVFSKFID</sequence>
<feature type="domain" description="TnsE C-terminal" evidence="1">
    <location>
        <begin position="384"/>
        <end position="529"/>
    </location>
</feature>
<dbReference type="EMBL" id="CP044399">
    <property type="protein sequence ID" value="QFI36802.1"/>
    <property type="molecule type" value="Genomic_DNA"/>
</dbReference>
<dbReference type="InterPro" id="IPR041419">
    <property type="entry name" value="TnsE_C"/>
</dbReference>
<reference evidence="2 3" key="1">
    <citation type="submission" date="2019-09" db="EMBL/GenBank/DDBJ databases">
        <title>Hybrid Assembly of the complete Genome of the Deep-Sea Bacterium Moritella marina from long Nanopore and Illumina reads.</title>
        <authorList>
            <person name="Magin S."/>
            <person name="Georgoulis A."/>
            <person name="Papadimitriou K."/>
            <person name="Iliakis G."/>
            <person name="Vorgias C.E."/>
        </authorList>
    </citation>
    <scope>NUCLEOTIDE SEQUENCE [LARGE SCALE GENOMIC DNA]</scope>
    <source>
        <strain evidence="2 3">MP-1</strain>
    </source>
</reference>
<proteinExistence type="predicted"/>
<dbReference type="AlphaFoldDB" id="A0A5J6WK72"/>
<dbReference type="OrthoDB" id="5899304at2"/>
<dbReference type="Pfam" id="PF18623">
    <property type="entry name" value="TnsE_C"/>
    <property type="match status" value="1"/>
</dbReference>
<protein>
    <submittedName>
        <fullName evidence="2">Transposase</fullName>
    </submittedName>
</protein>
<gene>
    <name evidence="2" type="ORF">FR932_02610</name>
</gene>
<dbReference type="KEGG" id="mmaa:FR932_02610"/>